<evidence type="ECO:0000259" key="1">
    <source>
        <dbReference type="Pfam" id="PF18182"/>
    </source>
</evidence>
<feature type="domain" description="Minimal CRISPR polymerase" evidence="1">
    <location>
        <begin position="29"/>
        <end position="143"/>
    </location>
</feature>
<name>A0ABS2A5B4_9ACTN</name>
<reference evidence="2 3" key="1">
    <citation type="submission" date="2021-01" db="EMBL/GenBank/DDBJ databases">
        <title>Actinoplanes sp. nov. LDG1-06 isolated from lichen.</title>
        <authorList>
            <person name="Saeng-In P."/>
            <person name="Phongsopitanun W."/>
            <person name="Kanchanasin P."/>
            <person name="Yuki M."/>
            <person name="Kudo T."/>
            <person name="Ohkuma M."/>
            <person name="Tanasupawat S."/>
        </authorList>
    </citation>
    <scope>NUCLEOTIDE SEQUENCE [LARGE SCALE GENOMIC DNA]</scope>
    <source>
        <strain evidence="2 3">LDG1-06</strain>
    </source>
</reference>
<proteinExistence type="predicted"/>
<gene>
    <name evidence="2" type="ORF">JIG36_05565</name>
</gene>
<keyword evidence="3" id="KW-1185">Reference proteome</keyword>
<dbReference type="EMBL" id="JAENHP010000001">
    <property type="protein sequence ID" value="MBM2615026.1"/>
    <property type="molecule type" value="Genomic_DNA"/>
</dbReference>
<dbReference type="Gene3D" id="3.30.70.270">
    <property type="match status" value="1"/>
</dbReference>
<sequence>MHVVVPASTSRNEPIPDPHTGSEFKVDVYAYFDGDNIGSRLELLLLDDNVGGAAQYSASVDAALTQTRRNLQNIPSLIVILAGGDDIFVKWRHGMIALSDIERTRSTYEEICGQSLSVGVGLTASRAILNLRRAKLQGKAQLVCEPGSFDDSQGE</sequence>
<dbReference type="InterPro" id="IPR040942">
    <property type="entry name" value="Minimal_Cpol"/>
</dbReference>
<protein>
    <recommendedName>
        <fullName evidence="1">Minimal CRISPR polymerase domain-containing protein</fullName>
    </recommendedName>
</protein>
<accession>A0ABS2A5B4</accession>
<dbReference type="InterPro" id="IPR043128">
    <property type="entry name" value="Rev_trsase/Diguanyl_cyclase"/>
</dbReference>
<evidence type="ECO:0000313" key="3">
    <source>
        <dbReference type="Proteomes" id="UP000632138"/>
    </source>
</evidence>
<evidence type="ECO:0000313" key="2">
    <source>
        <dbReference type="EMBL" id="MBM2615026.1"/>
    </source>
</evidence>
<dbReference type="Pfam" id="PF18182">
    <property type="entry name" value="mCpol"/>
    <property type="match status" value="1"/>
</dbReference>
<dbReference type="RefSeq" id="WP_203374865.1">
    <property type="nucleotide sequence ID" value="NZ_JAENHP010000001.1"/>
</dbReference>
<organism evidence="2 3">
    <name type="scientific">Paractinoplanes ovalisporus</name>
    <dbReference type="NCBI Taxonomy" id="2810368"/>
    <lineage>
        <taxon>Bacteria</taxon>
        <taxon>Bacillati</taxon>
        <taxon>Actinomycetota</taxon>
        <taxon>Actinomycetes</taxon>
        <taxon>Micromonosporales</taxon>
        <taxon>Micromonosporaceae</taxon>
        <taxon>Paractinoplanes</taxon>
    </lineage>
</organism>
<comment type="caution">
    <text evidence="2">The sequence shown here is derived from an EMBL/GenBank/DDBJ whole genome shotgun (WGS) entry which is preliminary data.</text>
</comment>
<dbReference type="Proteomes" id="UP000632138">
    <property type="component" value="Unassembled WGS sequence"/>
</dbReference>